<dbReference type="EMBL" id="QWGR01000019">
    <property type="protein sequence ID" value="RIJ45889.1"/>
    <property type="molecule type" value="Genomic_DNA"/>
</dbReference>
<reference evidence="2 3" key="1">
    <citation type="submission" date="2018-08" db="EMBL/GenBank/DDBJ databases">
        <title>Pallidiluteibacterium maritimus gen. nov., sp. nov., isolated from coastal sediment.</title>
        <authorList>
            <person name="Zhou L.Y."/>
        </authorList>
    </citation>
    <scope>NUCLEOTIDE SEQUENCE [LARGE SCALE GENOMIC DNA]</scope>
    <source>
        <strain evidence="2 3">XSD2</strain>
    </source>
</reference>
<keyword evidence="3" id="KW-1185">Reference proteome</keyword>
<evidence type="ECO:0000313" key="3">
    <source>
        <dbReference type="Proteomes" id="UP000265926"/>
    </source>
</evidence>
<sequence length="157" mass="18186">MRKILRIFFLLILVALVAAQFFQPERNTSEASENNILTLHSVPENVAEILKSSCFDCHSNNSTYHWYHAVSPASWMVADHIQEGKKELNFSEWGNMDVFSQITKLEEMCQESEHREMPLKSYLLMHPKAKLSDEQIAVLCDWTTRLSEELLVKAVEE</sequence>
<accession>A0A399SSK3</accession>
<comment type="caution">
    <text evidence="2">The sequence shown here is derived from an EMBL/GenBank/DDBJ whole genome shotgun (WGS) entry which is preliminary data.</text>
</comment>
<name>A0A399SSK3_9BACT</name>
<gene>
    <name evidence="2" type="ORF">D1614_21515</name>
</gene>
<dbReference type="RefSeq" id="WP_119440063.1">
    <property type="nucleotide sequence ID" value="NZ_QWGR01000019.1"/>
</dbReference>
<dbReference type="AlphaFoldDB" id="A0A399SSK3"/>
<dbReference type="InterPro" id="IPR025992">
    <property type="entry name" value="Haem-bd"/>
</dbReference>
<feature type="domain" description="Haem-binding" evidence="1">
    <location>
        <begin position="13"/>
        <end position="147"/>
    </location>
</feature>
<proteinExistence type="predicted"/>
<dbReference type="Pfam" id="PF14376">
    <property type="entry name" value="Haem_bd"/>
    <property type="match status" value="1"/>
</dbReference>
<organism evidence="2 3">
    <name type="scientific">Maribellus luteus</name>
    <dbReference type="NCBI Taxonomy" id="2305463"/>
    <lineage>
        <taxon>Bacteria</taxon>
        <taxon>Pseudomonadati</taxon>
        <taxon>Bacteroidota</taxon>
        <taxon>Bacteroidia</taxon>
        <taxon>Marinilabiliales</taxon>
        <taxon>Prolixibacteraceae</taxon>
        <taxon>Maribellus</taxon>
    </lineage>
</organism>
<evidence type="ECO:0000313" key="2">
    <source>
        <dbReference type="EMBL" id="RIJ45889.1"/>
    </source>
</evidence>
<dbReference type="Proteomes" id="UP000265926">
    <property type="component" value="Unassembled WGS sequence"/>
</dbReference>
<dbReference type="SMART" id="SM01235">
    <property type="entry name" value="Haem_bd"/>
    <property type="match status" value="1"/>
</dbReference>
<protein>
    <submittedName>
        <fullName evidence="2">Cytochrome C</fullName>
    </submittedName>
</protein>
<evidence type="ECO:0000259" key="1">
    <source>
        <dbReference type="SMART" id="SM01235"/>
    </source>
</evidence>
<dbReference type="OrthoDB" id="196738at2"/>